<name>A0A2T2WWM9_9FIRM</name>
<reference evidence="3 4" key="1">
    <citation type="journal article" date="2014" name="BMC Genomics">
        <title>Comparison of environmental and isolate Sulfobacillus genomes reveals diverse carbon, sulfur, nitrogen, and hydrogen metabolisms.</title>
        <authorList>
            <person name="Justice N.B."/>
            <person name="Norman A."/>
            <person name="Brown C.T."/>
            <person name="Singh A."/>
            <person name="Thomas B.C."/>
            <person name="Banfield J.F."/>
        </authorList>
    </citation>
    <scope>NUCLEOTIDE SEQUENCE [LARGE SCALE GENOMIC DNA]</scope>
    <source>
        <strain evidence="3">AMDSBA1</strain>
    </source>
</reference>
<sequence length="141" mass="16756">MVTWQTDVRWAECDAAGIIYHARVFDWFSEARICWLENHDLDYYKILRPRAIELLVRHAEAQFFHAIHPGDRMTVHIDLAEISPTRTKFSYHVFKDDGDARPETCRGITEHIFVKEGRAIRLDRHQPELFTRFQTAWSQSQ</sequence>
<evidence type="ECO:0000256" key="1">
    <source>
        <dbReference type="ARBA" id="ARBA00005953"/>
    </source>
</evidence>
<evidence type="ECO:0000256" key="2">
    <source>
        <dbReference type="ARBA" id="ARBA00022801"/>
    </source>
</evidence>
<protein>
    <submittedName>
        <fullName evidence="3">Acyl-CoA thioesterase</fullName>
    </submittedName>
</protein>
<evidence type="ECO:0000313" key="3">
    <source>
        <dbReference type="EMBL" id="PSR26645.1"/>
    </source>
</evidence>
<dbReference type="GO" id="GO:0047617">
    <property type="term" value="F:fatty acyl-CoA hydrolase activity"/>
    <property type="evidence" value="ECO:0007669"/>
    <property type="project" value="TreeGrafter"/>
</dbReference>
<dbReference type="Proteomes" id="UP000242699">
    <property type="component" value="Unassembled WGS sequence"/>
</dbReference>
<keyword evidence="2" id="KW-0378">Hydrolase</keyword>
<dbReference type="CDD" id="cd00586">
    <property type="entry name" value="4HBT"/>
    <property type="match status" value="1"/>
</dbReference>
<organism evidence="3 4">
    <name type="scientific">Sulfobacillus benefaciens</name>
    <dbReference type="NCBI Taxonomy" id="453960"/>
    <lineage>
        <taxon>Bacteria</taxon>
        <taxon>Bacillati</taxon>
        <taxon>Bacillota</taxon>
        <taxon>Clostridia</taxon>
        <taxon>Eubacteriales</taxon>
        <taxon>Clostridiales Family XVII. Incertae Sedis</taxon>
        <taxon>Sulfobacillus</taxon>
    </lineage>
</organism>
<comment type="caution">
    <text evidence="3">The sequence shown here is derived from an EMBL/GenBank/DDBJ whole genome shotgun (WGS) entry which is preliminary data.</text>
</comment>
<evidence type="ECO:0000313" key="4">
    <source>
        <dbReference type="Proteomes" id="UP000242699"/>
    </source>
</evidence>
<dbReference type="InterPro" id="IPR029069">
    <property type="entry name" value="HotDog_dom_sf"/>
</dbReference>
<accession>A0A2T2WWM9</accession>
<proteinExistence type="inferred from homology"/>
<dbReference type="Gene3D" id="3.10.129.10">
    <property type="entry name" value="Hotdog Thioesterase"/>
    <property type="match status" value="1"/>
</dbReference>
<dbReference type="PIRSF" id="PIRSF003230">
    <property type="entry name" value="YbgC"/>
    <property type="match status" value="1"/>
</dbReference>
<dbReference type="EMBL" id="PXYT01000034">
    <property type="protein sequence ID" value="PSR26645.1"/>
    <property type="molecule type" value="Genomic_DNA"/>
</dbReference>
<dbReference type="InterPro" id="IPR006684">
    <property type="entry name" value="YbgC/YbaW"/>
</dbReference>
<dbReference type="PANTHER" id="PTHR31793:SF37">
    <property type="entry name" value="ACYL-COA THIOESTER HYDROLASE YBGC"/>
    <property type="match status" value="1"/>
</dbReference>
<dbReference type="InterPro" id="IPR050563">
    <property type="entry name" value="4-hydroxybenzoyl-CoA_TE"/>
</dbReference>
<dbReference type="PANTHER" id="PTHR31793">
    <property type="entry name" value="4-HYDROXYBENZOYL-COA THIOESTERASE FAMILY MEMBER"/>
    <property type="match status" value="1"/>
</dbReference>
<dbReference type="SUPFAM" id="SSF54637">
    <property type="entry name" value="Thioesterase/thiol ester dehydrase-isomerase"/>
    <property type="match status" value="1"/>
</dbReference>
<dbReference type="Pfam" id="PF13279">
    <property type="entry name" value="4HBT_2"/>
    <property type="match status" value="1"/>
</dbReference>
<gene>
    <name evidence="3" type="ORF">C7B43_13290</name>
</gene>
<dbReference type="AlphaFoldDB" id="A0A2T2WWM9"/>
<comment type="similarity">
    <text evidence="1">Belongs to the 4-hydroxybenzoyl-CoA thioesterase family.</text>
</comment>